<name>A0ABU8BFG8_9BRAD</name>
<dbReference type="Proteomes" id="UP001364224">
    <property type="component" value="Unassembled WGS sequence"/>
</dbReference>
<accession>A0ABU8BFG8</accession>
<dbReference type="EMBL" id="JAZHRV010000001">
    <property type="protein sequence ID" value="MEH2557283.1"/>
    <property type="molecule type" value="Genomic_DNA"/>
</dbReference>
<proteinExistence type="predicted"/>
<keyword evidence="2" id="KW-1185">Reference proteome</keyword>
<sequence length="341" mass="38002">MRKRSDCREGKWKLLRHQYPLQSEGRQVSKLNQSLIRVHPAGRLANQMAQFMLAREIQASCGTDVVVRGYHMPEWGLDAGPDGAGPRSNLSIGSSLTRVSYLSAMIDRYRPVTLELDGVVQRIGNYGNIDQYRNIFPLRQGEGVPIGDDCILIHIRAGDVSAPSHDSYGPIPISYYQYLVSATKLRPVFIGEISPSPYIEALASKFPEAEFVGGASVFDDFQTMRRARHLAVSVSSFSWLAALLSNAETIHVPLAGLLDPRARPDVDLLPLGDPRYRFHNVSAGAWHNRYSDIFAHRSDFGPISAIETGRLKAAAARWTAWKSAKVHFGLMRRMIVHKYCG</sequence>
<organism evidence="1 2">
    <name type="scientific">Bradyrhizobium algeriense</name>
    <dbReference type="NCBI Taxonomy" id="634784"/>
    <lineage>
        <taxon>Bacteria</taxon>
        <taxon>Pseudomonadati</taxon>
        <taxon>Pseudomonadota</taxon>
        <taxon>Alphaproteobacteria</taxon>
        <taxon>Hyphomicrobiales</taxon>
        <taxon>Nitrobacteraceae</taxon>
        <taxon>Bradyrhizobium</taxon>
    </lineage>
</organism>
<evidence type="ECO:0000313" key="2">
    <source>
        <dbReference type="Proteomes" id="UP001364224"/>
    </source>
</evidence>
<evidence type="ECO:0000313" key="1">
    <source>
        <dbReference type="EMBL" id="MEH2557283.1"/>
    </source>
</evidence>
<comment type="caution">
    <text evidence="1">The sequence shown here is derived from an EMBL/GenBank/DDBJ whole genome shotgun (WGS) entry which is preliminary data.</text>
</comment>
<reference evidence="1 2" key="1">
    <citation type="submission" date="2024-02" db="EMBL/GenBank/DDBJ databases">
        <title>Adaptive strategies in a cosmopolitan and abundant soil bacterium.</title>
        <authorList>
            <person name="Carini P."/>
        </authorList>
    </citation>
    <scope>NUCLEOTIDE SEQUENCE [LARGE SCALE GENOMIC DNA]</scope>
    <source>
        <strain evidence="1 2">AZCC 1608</strain>
    </source>
</reference>
<gene>
    <name evidence="1" type="ORF">V1286_004812</name>
</gene>
<evidence type="ECO:0008006" key="3">
    <source>
        <dbReference type="Google" id="ProtNLM"/>
    </source>
</evidence>
<protein>
    <recommendedName>
        <fullName evidence="3">Glycosyltransferase family 4 protein</fullName>
    </recommendedName>
</protein>